<name>A0A165CFL4_9APHY</name>
<gene>
    <name evidence="1" type="ORF">LAESUDRAFT_399977</name>
</gene>
<dbReference type="AlphaFoldDB" id="A0A165CFL4"/>
<keyword evidence="2" id="KW-1185">Reference proteome</keyword>
<dbReference type="EMBL" id="KV427650">
    <property type="protein sequence ID" value="KZT02724.1"/>
    <property type="molecule type" value="Genomic_DNA"/>
</dbReference>
<evidence type="ECO:0000313" key="1">
    <source>
        <dbReference type="EMBL" id="KZT02724.1"/>
    </source>
</evidence>
<protein>
    <submittedName>
        <fullName evidence="1">Uncharacterized protein</fullName>
    </submittedName>
</protein>
<proteinExistence type="predicted"/>
<dbReference type="RefSeq" id="XP_040760464.1">
    <property type="nucleotide sequence ID" value="XM_040902304.1"/>
</dbReference>
<accession>A0A165CFL4</accession>
<dbReference type="Proteomes" id="UP000076871">
    <property type="component" value="Unassembled WGS sequence"/>
</dbReference>
<sequence>MICAMMQKGHDLSLYEASLTSGARWSTPTLSFYRAPPLRHEEHDLPVKLPGARLPCTPLNWCLGSDVVNERVASPSFPASRLLFKCQGKWRNFKIRLAAYLASVPHSKHFAVFILLRPVRIPVDGNVRVTARSHNFWNPLFFVKRCFFRDAFSSLRDTVPVW</sequence>
<reference evidence="1 2" key="1">
    <citation type="journal article" date="2016" name="Mol. Biol. Evol.">
        <title>Comparative Genomics of Early-Diverging Mushroom-Forming Fungi Provides Insights into the Origins of Lignocellulose Decay Capabilities.</title>
        <authorList>
            <person name="Nagy L.G."/>
            <person name="Riley R."/>
            <person name="Tritt A."/>
            <person name="Adam C."/>
            <person name="Daum C."/>
            <person name="Floudas D."/>
            <person name="Sun H."/>
            <person name="Yadav J.S."/>
            <person name="Pangilinan J."/>
            <person name="Larsson K.H."/>
            <person name="Matsuura K."/>
            <person name="Barry K."/>
            <person name="Labutti K."/>
            <person name="Kuo R."/>
            <person name="Ohm R.A."/>
            <person name="Bhattacharya S.S."/>
            <person name="Shirouzu T."/>
            <person name="Yoshinaga Y."/>
            <person name="Martin F.M."/>
            <person name="Grigoriev I.V."/>
            <person name="Hibbett D.S."/>
        </authorList>
    </citation>
    <scope>NUCLEOTIDE SEQUENCE [LARGE SCALE GENOMIC DNA]</scope>
    <source>
        <strain evidence="1 2">93-53</strain>
    </source>
</reference>
<dbReference type="GeneID" id="63819335"/>
<organism evidence="1 2">
    <name type="scientific">Laetiporus sulphureus 93-53</name>
    <dbReference type="NCBI Taxonomy" id="1314785"/>
    <lineage>
        <taxon>Eukaryota</taxon>
        <taxon>Fungi</taxon>
        <taxon>Dikarya</taxon>
        <taxon>Basidiomycota</taxon>
        <taxon>Agaricomycotina</taxon>
        <taxon>Agaricomycetes</taxon>
        <taxon>Polyporales</taxon>
        <taxon>Laetiporus</taxon>
    </lineage>
</organism>
<dbReference type="InParanoid" id="A0A165CFL4"/>
<evidence type="ECO:0000313" key="2">
    <source>
        <dbReference type="Proteomes" id="UP000076871"/>
    </source>
</evidence>